<organism evidence="1 2">
    <name type="scientific">Bacillus mycoides</name>
    <dbReference type="NCBI Taxonomy" id="1405"/>
    <lineage>
        <taxon>Bacteria</taxon>
        <taxon>Bacillati</taxon>
        <taxon>Bacillota</taxon>
        <taxon>Bacilli</taxon>
        <taxon>Bacillales</taxon>
        <taxon>Bacillaceae</taxon>
        <taxon>Bacillus</taxon>
        <taxon>Bacillus cereus group</taxon>
    </lineage>
</organism>
<evidence type="ECO:0000313" key="2">
    <source>
        <dbReference type="Proteomes" id="UP000175835"/>
    </source>
</evidence>
<comment type="caution">
    <text evidence="1">The sequence shown here is derived from an EMBL/GenBank/DDBJ whole genome shotgun (WGS) entry which is preliminary data.</text>
</comment>
<evidence type="ECO:0000313" key="1">
    <source>
        <dbReference type="EMBL" id="OFD90176.1"/>
    </source>
</evidence>
<dbReference type="EMBL" id="LXLX01000044">
    <property type="protein sequence ID" value="OFD90176.1"/>
    <property type="molecule type" value="Genomic_DNA"/>
</dbReference>
<dbReference type="Gene3D" id="3.40.50.140">
    <property type="match status" value="1"/>
</dbReference>
<dbReference type="SUPFAM" id="SSF56712">
    <property type="entry name" value="Prokaryotic type I DNA topoisomerase"/>
    <property type="match status" value="1"/>
</dbReference>
<dbReference type="InterPro" id="IPR023405">
    <property type="entry name" value="Topo_IA_core_domain"/>
</dbReference>
<proteinExistence type="predicted"/>
<sequence length="104" mass="12178">MPKKYFYKPIKGREKHVRTIKKLANAPKVKISINCWDSAREGMEKYIEIINFVTLRNLPTKYLWISSLMPAAIKKGMQKLVPYKTKENLSFSDRIFLPQACEGR</sequence>
<gene>
    <name evidence="1" type="ORF">BWGOE11_34670</name>
</gene>
<dbReference type="Proteomes" id="UP000175835">
    <property type="component" value="Unassembled WGS sequence"/>
</dbReference>
<protein>
    <submittedName>
        <fullName evidence="1">Uncharacterized protein</fullName>
    </submittedName>
</protein>
<reference evidence="1 2" key="1">
    <citation type="submission" date="2016-05" db="EMBL/GenBank/DDBJ databases">
        <title>Bacillus thuringiensis and Bacillus weihenstephanensis as novel biocontrol agents of wilt causing Verticillium species.</title>
        <authorList>
            <person name="Hollensteiner J."/>
            <person name="Wemheuer F."/>
            <person name="Harting R."/>
            <person name="Kolarzyk A."/>
            <person name="Diaz-Valerio S."/>
            <person name="Poehlein A."/>
            <person name="Brzuszkiewicz E."/>
            <person name="Nesemann K."/>
            <person name="Braus-Stromeyer S."/>
            <person name="Braus G."/>
            <person name="Daniel R."/>
            <person name="Liesegang H."/>
        </authorList>
    </citation>
    <scope>NUCLEOTIDE SEQUENCE [LARGE SCALE GENOMIC DNA]</scope>
    <source>
        <strain evidence="1 2">GOE11</strain>
    </source>
</reference>
<dbReference type="AlphaFoldDB" id="A0A1E8BKV6"/>
<dbReference type="PATRIC" id="fig|86662.23.peg.3131"/>
<accession>A0A1E8BKV6</accession>
<name>A0A1E8BKV6_BACMY</name>